<keyword evidence="3 5" id="KW-0687">Ribonucleoprotein</keyword>
<evidence type="ECO:0000256" key="1">
    <source>
        <dbReference type="ARBA" id="ARBA00008777"/>
    </source>
</evidence>
<dbReference type="NCBIfam" id="TIGR00059">
    <property type="entry name" value="L17"/>
    <property type="match status" value="1"/>
</dbReference>
<comment type="similarity">
    <text evidence="1 5">Belongs to the bacterial ribosomal protein bL17 family.</text>
</comment>
<proteinExistence type="inferred from homology"/>
<reference evidence="7 8" key="1">
    <citation type="journal article" date="2016" name="Nat. Commun.">
        <title>Thousands of microbial genomes shed light on interconnected biogeochemical processes in an aquifer system.</title>
        <authorList>
            <person name="Anantharaman K."/>
            <person name="Brown C.T."/>
            <person name="Hug L.A."/>
            <person name="Sharon I."/>
            <person name="Castelle C.J."/>
            <person name="Probst A.J."/>
            <person name="Thomas B.C."/>
            <person name="Singh A."/>
            <person name="Wilkins M.J."/>
            <person name="Karaoz U."/>
            <person name="Brodie E.L."/>
            <person name="Williams K.H."/>
            <person name="Hubbard S.S."/>
            <person name="Banfield J.F."/>
        </authorList>
    </citation>
    <scope>NUCLEOTIDE SEQUENCE [LARGE SCALE GENOMIC DNA]</scope>
</reference>
<dbReference type="GO" id="GO:0006412">
    <property type="term" value="P:translation"/>
    <property type="evidence" value="ECO:0007669"/>
    <property type="project" value="InterPro"/>
</dbReference>
<evidence type="ECO:0000256" key="6">
    <source>
        <dbReference type="RuleBase" id="RU000661"/>
    </source>
</evidence>
<comment type="caution">
    <text evidence="7">The sequence shown here is derived from an EMBL/GenBank/DDBJ whole genome shotgun (WGS) entry which is preliminary data.</text>
</comment>
<dbReference type="PANTHER" id="PTHR14413:SF16">
    <property type="entry name" value="LARGE RIBOSOMAL SUBUNIT PROTEIN BL17M"/>
    <property type="match status" value="1"/>
</dbReference>
<name>A0A1F7KZT5_9BACT</name>
<dbReference type="SUPFAM" id="SSF64263">
    <property type="entry name" value="Prokaryotic ribosomal protein L17"/>
    <property type="match status" value="1"/>
</dbReference>
<evidence type="ECO:0000313" key="8">
    <source>
        <dbReference type="Proteomes" id="UP000177050"/>
    </source>
</evidence>
<organism evidence="7 8">
    <name type="scientific">Candidatus Roizmanbacteria bacterium RIFOXYD1_FULL_38_12</name>
    <dbReference type="NCBI Taxonomy" id="1802093"/>
    <lineage>
        <taxon>Bacteria</taxon>
        <taxon>Candidatus Roizmaniibacteriota</taxon>
    </lineage>
</organism>
<evidence type="ECO:0000256" key="2">
    <source>
        <dbReference type="ARBA" id="ARBA00022980"/>
    </source>
</evidence>
<evidence type="ECO:0000313" key="7">
    <source>
        <dbReference type="EMBL" id="OGK73405.1"/>
    </source>
</evidence>
<dbReference type="GO" id="GO:0022625">
    <property type="term" value="C:cytosolic large ribosomal subunit"/>
    <property type="evidence" value="ECO:0007669"/>
    <property type="project" value="TreeGrafter"/>
</dbReference>
<dbReference type="Pfam" id="PF01196">
    <property type="entry name" value="Ribosomal_L17"/>
    <property type="match status" value="1"/>
</dbReference>
<sequence length="146" mass="16431">MKNRGHKIKFRGGKDANKMLMRKLATNFLLKGKMETTKQKAKAAQSIVEKLVTKAKTNSEADRNFMLKHVTIQSMVKILVSQIAPSLTKVSSGYTRIVSMGQRGTDGAQIARLEWVYPVVLETEKKIVEKKQSPKKEVIEKEANKS</sequence>
<dbReference type="GO" id="GO:0003735">
    <property type="term" value="F:structural constituent of ribosome"/>
    <property type="evidence" value="ECO:0007669"/>
    <property type="project" value="InterPro"/>
</dbReference>
<evidence type="ECO:0000256" key="4">
    <source>
        <dbReference type="ARBA" id="ARBA00035494"/>
    </source>
</evidence>
<dbReference type="InterPro" id="IPR036373">
    <property type="entry name" value="Ribosomal_bL17_sf"/>
</dbReference>
<dbReference type="InterPro" id="IPR000456">
    <property type="entry name" value="Ribosomal_bL17"/>
</dbReference>
<protein>
    <recommendedName>
        <fullName evidence="4 6">50S ribosomal protein L17</fullName>
    </recommendedName>
</protein>
<accession>A0A1F7KZT5</accession>
<evidence type="ECO:0000256" key="5">
    <source>
        <dbReference type="RuleBase" id="RU000660"/>
    </source>
</evidence>
<evidence type="ECO:0000256" key="3">
    <source>
        <dbReference type="ARBA" id="ARBA00023274"/>
    </source>
</evidence>
<dbReference type="Proteomes" id="UP000177050">
    <property type="component" value="Unassembled WGS sequence"/>
</dbReference>
<keyword evidence="2 5" id="KW-0689">Ribosomal protein</keyword>
<dbReference type="EMBL" id="MGBR01000001">
    <property type="protein sequence ID" value="OGK73405.1"/>
    <property type="molecule type" value="Genomic_DNA"/>
</dbReference>
<dbReference type="Gene3D" id="3.90.1030.10">
    <property type="entry name" value="Ribosomal protein L17"/>
    <property type="match status" value="1"/>
</dbReference>
<dbReference type="AlphaFoldDB" id="A0A1F7KZT5"/>
<gene>
    <name evidence="7" type="ORF">A3K52_01255</name>
</gene>
<dbReference type="PANTHER" id="PTHR14413">
    <property type="entry name" value="RIBOSOMAL PROTEIN L17"/>
    <property type="match status" value="1"/>
</dbReference>